<reference evidence="2" key="1">
    <citation type="submission" date="2022-01" db="EMBL/GenBank/DDBJ databases">
        <title>Draft genome of Methanogenium marinum DSM 15558.</title>
        <authorList>
            <person name="Chen S.-C."/>
            <person name="You Y.-T."/>
        </authorList>
    </citation>
    <scope>NUCLEOTIDE SEQUENCE</scope>
    <source>
        <strain evidence="2">DSM 15558</strain>
    </source>
</reference>
<dbReference type="AlphaFoldDB" id="A0A9Q4KTM2"/>
<sequence length="97" mass="10739">MAGTRGHFEKGVWVEEPIPGAEEEKTEPEVDIEEIISTARKSVSSAVNNVTSLGKTLFGTKKGREHVEKEAKKAGEKMEKAINEALDDARKKMKKNE</sequence>
<keyword evidence="3" id="KW-1185">Reference proteome</keyword>
<protein>
    <submittedName>
        <fullName evidence="2">Uncharacterized protein</fullName>
    </submittedName>
</protein>
<gene>
    <name evidence="2" type="ORF">L0665_07210</name>
</gene>
<dbReference type="RefSeq" id="WP_274925027.1">
    <property type="nucleotide sequence ID" value="NZ_JAKELO010000002.1"/>
</dbReference>
<accession>A0A9Q4KTM2</accession>
<name>A0A9Q4KTM2_9EURY</name>
<comment type="caution">
    <text evidence="2">The sequence shown here is derived from an EMBL/GenBank/DDBJ whole genome shotgun (WGS) entry which is preliminary data.</text>
</comment>
<dbReference type="EMBL" id="JAKELO010000002">
    <property type="protein sequence ID" value="MDE4908399.1"/>
    <property type="molecule type" value="Genomic_DNA"/>
</dbReference>
<evidence type="ECO:0000313" key="2">
    <source>
        <dbReference type="EMBL" id="MDE4908399.1"/>
    </source>
</evidence>
<proteinExistence type="predicted"/>
<dbReference type="Proteomes" id="UP001143747">
    <property type="component" value="Unassembled WGS sequence"/>
</dbReference>
<evidence type="ECO:0000313" key="3">
    <source>
        <dbReference type="Proteomes" id="UP001143747"/>
    </source>
</evidence>
<organism evidence="2 3">
    <name type="scientific">Methanogenium marinum</name>
    <dbReference type="NCBI Taxonomy" id="348610"/>
    <lineage>
        <taxon>Archaea</taxon>
        <taxon>Methanobacteriati</taxon>
        <taxon>Methanobacteriota</taxon>
        <taxon>Stenosarchaea group</taxon>
        <taxon>Methanomicrobia</taxon>
        <taxon>Methanomicrobiales</taxon>
        <taxon>Methanomicrobiaceae</taxon>
        <taxon>Methanogenium</taxon>
    </lineage>
</organism>
<evidence type="ECO:0000256" key="1">
    <source>
        <dbReference type="SAM" id="MobiDB-lite"/>
    </source>
</evidence>
<feature type="compositionally biased region" description="Basic and acidic residues" evidence="1">
    <location>
        <begin position="1"/>
        <end position="13"/>
    </location>
</feature>
<feature type="region of interest" description="Disordered" evidence="1">
    <location>
        <begin position="1"/>
        <end position="28"/>
    </location>
</feature>